<reference evidence="2 3" key="1">
    <citation type="submission" date="2019-05" db="EMBL/GenBank/DDBJ databases">
        <title>Draft genome sequence of Pelagicola sp. DSW4-44.</title>
        <authorList>
            <person name="Oh J."/>
        </authorList>
    </citation>
    <scope>NUCLEOTIDE SEQUENCE [LARGE SCALE GENOMIC DNA]</scope>
    <source>
        <strain evidence="2 3">DSW4-44</strain>
    </source>
</reference>
<keyword evidence="2" id="KW-0449">Lipoprotein</keyword>
<organism evidence="2 3">
    <name type="scientific">Parasedimentitalea maritima</name>
    <dbReference type="NCBI Taxonomy" id="2578117"/>
    <lineage>
        <taxon>Bacteria</taxon>
        <taxon>Pseudomonadati</taxon>
        <taxon>Pseudomonadota</taxon>
        <taxon>Alphaproteobacteria</taxon>
        <taxon>Rhodobacterales</taxon>
        <taxon>Paracoccaceae</taxon>
        <taxon>Parasedimentitalea</taxon>
    </lineage>
</organism>
<gene>
    <name evidence="2" type="ORF">FEE96_23310</name>
</gene>
<keyword evidence="1" id="KW-0732">Signal</keyword>
<dbReference type="EMBL" id="VAUA01000018">
    <property type="protein sequence ID" value="TLP54973.1"/>
    <property type="molecule type" value="Genomic_DNA"/>
</dbReference>
<sequence length="230" mass="24907">MRILPVKWASVLGLALLAGCSQGPDGPTLELEVFQLVQQRVASIGGSAAAAVERPPLTRAALDTVEGPYIEVTVENRDIFAYLSQQLVRRDGSPGEIVVWRTEDNITLALRSGVLVATRGLGDDILSASAPVATGKPGPVTGGARSYQIRGLDNKTQTLVMACSLLDLGPAPVEIVEVTYPTRRIQERCEAQNSLVVNDYWVDSRSGRVWQSRQWAGPTIGYLRIRQLTI</sequence>
<dbReference type="Pfam" id="PF11102">
    <property type="entry name" value="YjbF"/>
    <property type="match status" value="1"/>
</dbReference>
<comment type="caution">
    <text evidence="2">The sequence shown here is derived from an EMBL/GenBank/DDBJ whole genome shotgun (WGS) entry which is preliminary data.</text>
</comment>
<dbReference type="Proteomes" id="UP000305041">
    <property type="component" value="Unassembled WGS sequence"/>
</dbReference>
<name>A0ABY2UQQ4_9RHOB</name>
<dbReference type="SUPFAM" id="SSF159270">
    <property type="entry name" value="YmcC-like"/>
    <property type="match status" value="1"/>
</dbReference>
<feature type="chain" id="PRO_5046996817" evidence="1">
    <location>
        <begin position="24"/>
        <end position="230"/>
    </location>
</feature>
<evidence type="ECO:0000256" key="1">
    <source>
        <dbReference type="SAM" id="SignalP"/>
    </source>
</evidence>
<keyword evidence="3" id="KW-1185">Reference proteome</keyword>
<dbReference type="Gene3D" id="2.40.360.10">
    <property type="entry name" value="YmcC-like"/>
    <property type="match status" value="1"/>
</dbReference>
<accession>A0ABY2UQQ4</accession>
<feature type="signal peptide" evidence="1">
    <location>
        <begin position="1"/>
        <end position="23"/>
    </location>
</feature>
<evidence type="ECO:0000313" key="3">
    <source>
        <dbReference type="Proteomes" id="UP000305041"/>
    </source>
</evidence>
<dbReference type="InterPro" id="IPR021308">
    <property type="entry name" value="GfcB"/>
</dbReference>
<dbReference type="RefSeq" id="WP_138165521.1">
    <property type="nucleotide sequence ID" value="NZ_VAUA01000018.1"/>
</dbReference>
<protein>
    <submittedName>
        <fullName evidence="2">YjbF family lipoprotein</fullName>
    </submittedName>
</protein>
<dbReference type="InterPro" id="IPR023373">
    <property type="entry name" value="YmcC_sf"/>
</dbReference>
<dbReference type="PROSITE" id="PS51257">
    <property type="entry name" value="PROKAR_LIPOPROTEIN"/>
    <property type="match status" value="1"/>
</dbReference>
<evidence type="ECO:0000313" key="2">
    <source>
        <dbReference type="EMBL" id="TLP54973.1"/>
    </source>
</evidence>
<proteinExistence type="predicted"/>